<keyword evidence="1" id="KW-0812">Transmembrane</keyword>
<organism evidence="3 4">
    <name type="scientific">Flavobacterium amnicola</name>
    <dbReference type="NCBI Taxonomy" id="2506422"/>
    <lineage>
        <taxon>Bacteria</taxon>
        <taxon>Pseudomonadati</taxon>
        <taxon>Bacteroidota</taxon>
        <taxon>Flavobacteriia</taxon>
        <taxon>Flavobacteriales</taxon>
        <taxon>Flavobacteriaceae</taxon>
        <taxon>Flavobacterium</taxon>
    </lineage>
</organism>
<dbReference type="RefSeq" id="WP_129436165.1">
    <property type="nucleotide sequence ID" value="NZ_SBKO01000004.1"/>
</dbReference>
<sequence>MEPTKEQIEIWHNDSKNWKWGVIYNNPEDPRMLVDKRTKWMGATINFAHNRAVLVFFGAIIGLLLLAALVVYMAEIKK</sequence>
<gene>
    <name evidence="3" type="ORF">EQG63_09640</name>
</gene>
<dbReference type="EMBL" id="SBKO01000004">
    <property type="protein sequence ID" value="RXR17737.1"/>
    <property type="molecule type" value="Genomic_DNA"/>
</dbReference>
<reference evidence="4" key="1">
    <citation type="submission" date="2019-01" db="EMBL/GenBank/DDBJ databases">
        <title>Cytophagaceae bacterium strain CAR-16.</title>
        <authorList>
            <person name="Chen W.-M."/>
        </authorList>
    </citation>
    <scope>NUCLEOTIDE SEQUENCE [LARGE SCALE GENOMIC DNA]</scope>
    <source>
        <strain evidence="4">LLJ-11</strain>
    </source>
</reference>
<dbReference type="InterPro" id="IPR043831">
    <property type="entry name" value="DUF5808"/>
</dbReference>
<dbReference type="Proteomes" id="UP000290283">
    <property type="component" value="Unassembled WGS sequence"/>
</dbReference>
<evidence type="ECO:0000313" key="3">
    <source>
        <dbReference type="EMBL" id="RXR17737.1"/>
    </source>
</evidence>
<dbReference type="OrthoDB" id="157646at2"/>
<keyword evidence="4" id="KW-1185">Reference proteome</keyword>
<dbReference type="AlphaFoldDB" id="A0A4Q1K0R5"/>
<evidence type="ECO:0000256" key="1">
    <source>
        <dbReference type="SAM" id="Phobius"/>
    </source>
</evidence>
<feature type="transmembrane region" description="Helical" evidence="1">
    <location>
        <begin position="52"/>
        <end position="74"/>
    </location>
</feature>
<keyword evidence="1" id="KW-1133">Transmembrane helix</keyword>
<evidence type="ECO:0000259" key="2">
    <source>
        <dbReference type="Pfam" id="PF19124"/>
    </source>
</evidence>
<name>A0A4Q1K0R5_9FLAO</name>
<feature type="domain" description="DUF5808" evidence="2">
    <location>
        <begin position="27"/>
        <end position="49"/>
    </location>
</feature>
<proteinExistence type="predicted"/>
<keyword evidence="1" id="KW-0472">Membrane</keyword>
<dbReference type="Pfam" id="PF19124">
    <property type="entry name" value="DUF5808"/>
    <property type="match status" value="1"/>
</dbReference>
<comment type="caution">
    <text evidence="3">The sequence shown here is derived from an EMBL/GenBank/DDBJ whole genome shotgun (WGS) entry which is preliminary data.</text>
</comment>
<protein>
    <recommendedName>
        <fullName evidence="2">DUF5808 domain-containing protein</fullName>
    </recommendedName>
</protein>
<accession>A0A4Q1K0R5</accession>
<evidence type="ECO:0000313" key="4">
    <source>
        <dbReference type="Proteomes" id="UP000290283"/>
    </source>
</evidence>